<gene>
    <name evidence="1" type="ORF">P154DRAFT_577467</name>
</gene>
<accession>A0A6A5WMI9</accession>
<reference evidence="1" key="1">
    <citation type="journal article" date="2020" name="Stud. Mycol.">
        <title>101 Dothideomycetes genomes: a test case for predicting lifestyles and emergence of pathogens.</title>
        <authorList>
            <person name="Haridas S."/>
            <person name="Albert R."/>
            <person name="Binder M."/>
            <person name="Bloem J."/>
            <person name="Labutti K."/>
            <person name="Salamov A."/>
            <person name="Andreopoulos B."/>
            <person name="Baker S."/>
            <person name="Barry K."/>
            <person name="Bills G."/>
            <person name="Bluhm B."/>
            <person name="Cannon C."/>
            <person name="Castanera R."/>
            <person name="Culley D."/>
            <person name="Daum C."/>
            <person name="Ezra D."/>
            <person name="Gonzalez J."/>
            <person name="Henrissat B."/>
            <person name="Kuo A."/>
            <person name="Liang C."/>
            <person name="Lipzen A."/>
            <person name="Lutzoni F."/>
            <person name="Magnuson J."/>
            <person name="Mondo S."/>
            <person name="Nolan M."/>
            <person name="Ohm R."/>
            <person name="Pangilinan J."/>
            <person name="Park H.-J."/>
            <person name="Ramirez L."/>
            <person name="Alfaro M."/>
            <person name="Sun H."/>
            <person name="Tritt A."/>
            <person name="Yoshinaga Y."/>
            <person name="Zwiers L.-H."/>
            <person name="Turgeon B."/>
            <person name="Goodwin S."/>
            <person name="Spatafora J."/>
            <person name="Crous P."/>
            <person name="Grigoriev I."/>
        </authorList>
    </citation>
    <scope>NUCLEOTIDE SEQUENCE</scope>
    <source>
        <strain evidence="1">CBS 123094</strain>
    </source>
</reference>
<dbReference type="EMBL" id="ML977600">
    <property type="protein sequence ID" value="KAF1998846.1"/>
    <property type="molecule type" value="Genomic_DNA"/>
</dbReference>
<dbReference type="AlphaFoldDB" id="A0A6A5WMI9"/>
<keyword evidence="2" id="KW-1185">Reference proteome</keyword>
<evidence type="ECO:0000313" key="1">
    <source>
        <dbReference type="EMBL" id="KAF1998846.1"/>
    </source>
</evidence>
<sequence length="229" mass="26750">MACSSDKLQGYHKGIFLVTEHMLRRLPWELRDTIYSHYWADHGKTIKTLHRLIPIICKHPVEKPLPFETPFILYEGNIRQEIAAEALKWFFENTIIRISWDLLSTFLHKHLFRVGLAVSMVKLSSLIVEVVITPNMYRMAASFTSRDIDTVRRELLRLTSAVTQLLPRELRDKIFGYLQDHSHVDAFNLYLNTYNESSPLLAVTDPVYVGAHFTFEVRQTLLSQKDYEV</sequence>
<protein>
    <submittedName>
        <fullName evidence="1">Uncharacterized protein</fullName>
    </submittedName>
</protein>
<proteinExistence type="predicted"/>
<dbReference type="Proteomes" id="UP000799779">
    <property type="component" value="Unassembled WGS sequence"/>
</dbReference>
<organism evidence="1 2">
    <name type="scientific">Amniculicola lignicola CBS 123094</name>
    <dbReference type="NCBI Taxonomy" id="1392246"/>
    <lineage>
        <taxon>Eukaryota</taxon>
        <taxon>Fungi</taxon>
        <taxon>Dikarya</taxon>
        <taxon>Ascomycota</taxon>
        <taxon>Pezizomycotina</taxon>
        <taxon>Dothideomycetes</taxon>
        <taxon>Pleosporomycetidae</taxon>
        <taxon>Pleosporales</taxon>
        <taxon>Amniculicolaceae</taxon>
        <taxon>Amniculicola</taxon>
    </lineage>
</organism>
<evidence type="ECO:0000313" key="2">
    <source>
        <dbReference type="Proteomes" id="UP000799779"/>
    </source>
</evidence>
<name>A0A6A5WMI9_9PLEO</name>